<accession>A0ABP1DAB8</accession>
<keyword evidence="14" id="KW-0732">Signal</keyword>
<evidence type="ECO:0000256" key="6">
    <source>
        <dbReference type="ARBA" id="ARBA00022692"/>
    </source>
</evidence>
<evidence type="ECO:0000256" key="2">
    <source>
        <dbReference type="ARBA" id="ARBA00004370"/>
    </source>
</evidence>
<evidence type="ECO:0000313" key="16">
    <source>
        <dbReference type="Proteomes" id="UP001497453"/>
    </source>
</evidence>
<dbReference type="PANTHER" id="PTHR46300:SF2">
    <property type="entry name" value="CYTOCHROME P450 MONOOXYGENASE ALNH-RELATED"/>
    <property type="match status" value="1"/>
</dbReference>
<dbReference type="Proteomes" id="UP001497453">
    <property type="component" value="Chromosome 3"/>
</dbReference>
<comment type="subcellular location">
    <subcellularLocation>
        <location evidence="2">Membrane</location>
    </subcellularLocation>
</comment>
<evidence type="ECO:0000256" key="13">
    <source>
        <dbReference type="RuleBase" id="RU000461"/>
    </source>
</evidence>
<evidence type="ECO:0000256" key="3">
    <source>
        <dbReference type="ARBA" id="ARBA00005179"/>
    </source>
</evidence>
<dbReference type="InterPro" id="IPR001128">
    <property type="entry name" value="Cyt_P450"/>
</dbReference>
<evidence type="ECO:0000256" key="11">
    <source>
        <dbReference type="ARBA" id="ARBA00023033"/>
    </source>
</evidence>
<gene>
    <name evidence="15" type="ORF">GFSPODELE1_LOCUS4772</name>
</gene>
<dbReference type="CDD" id="cd11065">
    <property type="entry name" value="CYP64-like"/>
    <property type="match status" value="1"/>
</dbReference>
<keyword evidence="5 13" id="KW-0349">Heme</keyword>
<dbReference type="PROSITE" id="PS00086">
    <property type="entry name" value="CYTOCHROME_P450"/>
    <property type="match status" value="1"/>
</dbReference>
<dbReference type="InterPro" id="IPR017972">
    <property type="entry name" value="Cyt_P450_CS"/>
</dbReference>
<evidence type="ECO:0000313" key="15">
    <source>
        <dbReference type="EMBL" id="CAL1703919.1"/>
    </source>
</evidence>
<evidence type="ECO:0000256" key="1">
    <source>
        <dbReference type="ARBA" id="ARBA00001971"/>
    </source>
</evidence>
<name>A0ABP1DAB8_9APHY</name>
<dbReference type="InterPro" id="IPR036396">
    <property type="entry name" value="Cyt_P450_sf"/>
</dbReference>
<keyword evidence="16" id="KW-1185">Reference proteome</keyword>
<evidence type="ECO:0000256" key="9">
    <source>
        <dbReference type="ARBA" id="ARBA00023002"/>
    </source>
</evidence>
<evidence type="ECO:0000256" key="8">
    <source>
        <dbReference type="ARBA" id="ARBA00022989"/>
    </source>
</evidence>
<dbReference type="SUPFAM" id="SSF48264">
    <property type="entry name" value="Cytochrome P450"/>
    <property type="match status" value="1"/>
</dbReference>
<keyword evidence="6" id="KW-0812">Transmembrane</keyword>
<dbReference type="PRINTS" id="PR00385">
    <property type="entry name" value="P450"/>
</dbReference>
<reference evidence="16" key="1">
    <citation type="submission" date="2024-04" db="EMBL/GenBank/DDBJ databases">
        <authorList>
            <person name="Shaw F."/>
            <person name="Minotto A."/>
        </authorList>
    </citation>
    <scope>NUCLEOTIDE SEQUENCE [LARGE SCALE GENOMIC DNA]</scope>
</reference>
<evidence type="ECO:0000256" key="7">
    <source>
        <dbReference type="ARBA" id="ARBA00022723"/>
    </source>
</evidence>
<feature type="chain" id="PRO_5047358941" description="Cytochrome P450" evidence="14">
    <location>
        <begin position="26"/>
        <end position="512"/>
    </location>
</feature>
<dbReference type="InterPro" id="IPR050364">
    <property type="entry name" value="Cytochrome_P450_fung"/>
</dbReference>
<sequence length="512" mass="57880">MTTEAIGLLFIFLLWISYRLRKVGSREQDLPPGPPTVAIIGNLDIFPTVHPYLKLTEWAKAYGDIYSLKLGPKTVVVVSSPRAVRECIDLRGSTMSGRPYMYGVELIYGDAVDLVLVDYGPTWKALRRTVRDALSGEACMRHLPIQHAEATQLMYDFLENPQNFYTHIYSIVEDIDNDMRLIGDLVKPGGTPPIELIPILRYIPERWAPWKAQAREVRALQRRLYFGLLDLCIDRVDNEKRNGCFIEDVLDHQEEYGLDYEKIAYLIGTLMVAGADTTAVYLRFFVACMATYSDVQARAQQEIDSVIGSSRTPEVDDIDSLPFLKAVINEVHRFRPTAPLAIPHTNTVDERIGNFVIPKDSTILLNVWGIYRHEDYFENPNEFLPDRYMRSEYGTKPGVDTTGLRNDYGFGAGRRICPGMHLANNSIILNVMNFLWAFNFNVPKDSVTGEPIAIDLDNNTLDLTLGPNPYECDIKPRSEAKANMIRARFAAAGSTFALFDNQTTVNETSKSK</sequence>
<comment type="pathway">
    <text evidence="3">Secondary metabolite biosynthesis.</text>
</comment>
<comment type="cofactor">
    <cofactor evidence="1">
        <name>heme</name>
        <dbReference type="ChEBI" id="CHEBI:30413"/>
    </cofactor>
</comment>
<evidence type="ECO:0000256" key="14">
    <source>
        <dbReference type="SAM" id="SignalP"/>
    </source>
</evidence>
<keyword evidence="10 13" id="KW-0408">Iron</keyword>
<keyword evidence="12" id="KW-0472">Membrane</keyword>
<evidence type="ECO:0008006" key="17">
    <source>
        <dbReference type="Google" id="ProtNLM"/>
    </source>
</evidence>
<dbReference type="PRINTS" id="PR00463">
    <property type="entry name" value="EP450I"/>
</dbReference>
<keyword evidence="7 13" id="KW-0479">Metal-binding</keyword>
<keyword evidence="8" id="KW-1133">Transmembrane helix</keyword>
<dbReference type="Pfam" id="PF00067">
    <property type="entry name" value="p450"/>
    <property type="match status" value="2"/>
</dbReference>
<evidence type="ECO:0000256" key="12">
    <source>
        <dbReference type="ARBA" id="ARBA00023136"/>
    </source>
</evidence>
<dbReference type="Gene3D" id="1.10.630.10">
    <property type="entry name" value="Cytochrome P450"/>
    <property type="match status" value="1"/>
</dbReference>
<evidence type="ECO:0000256" key="5">
    <source>
        <dbReference type="ARBA" id="ARBA00022617"/>
    </source>
</evidence>
<comment type="similarity">
    <text evidence="4 13">Belongs to the cytochrome P450 family.</text>
</comment>
<feature type="signal peptide" evidence="14">
    <location>
        <begin position="1"/>
        <end position="25"/>
    </location>
</feature>
<proteinExistence type="inferred from homology"/>
<dbReference type="PANTHER" id="PTHR46300">
    <property type="entry name" value="P450, PUTATIVE (EUROFUNG)-RELATED-RELATED"/>
    <property type="match status" value="1"/>
</dbReference>
<keyword evidence="9 13" id="KW-0560">Oxidoreductase</keyword>
<evidence type="ECO:0000256" key="4">
    <source>
        <dbReference type="ARBA" id="ARBA00010617"/>
    </source>
</evidence>
<protein>
    <recommendedName>
        <fullName evidence="17">Cytochrome P450</fullName>
    </recommendedName>
</protein>
<organism evidence="15 16">
    <name type="scientific">Somion occarium</name>
    <dbReference type="NCBI Taxonomy" id="3059160"/>
    <lineage>
        <taxon>Eukaryota</taxon>
        <taxon>Fungi</taxon>
        <taxon>Dikarya</taxon>
        <taxon>Basidiomycota</taxon>
        <taxon>Agaricomycotina</taxon>
        <taxon>Agaricomycetes</taxon>
        <taxon>Polyporales</taxon>
        <taxon>Cerrenaceae</taxon>
        <taxon>Somion</taxon>
    </lineage>
</organism>
<dbReference type="EMBL" id="OZ037946">
    <property type="protein sequence ID" value="CAL1703919.1"/>
    <property type="molecule type" value="Genomic_DNA"/>
</dbReference>
<evidence type="ECO:0000256" key="10">
    <source>
        <dbReference type="ARBA" id="ARBA00023004"/>
    </source>
</evidence>
<keyword evidence="11 13" id="KW-0503">Monooxygenase</keyword>
<dbReference type="InterPro" id="IPR002401">
    <property type="entry name" value="Cyt_P450_E_grp-I"/>
</dbReference>